<dbReference type="PANTHER" id="PTHR43433">
    <property type="entry name" value="HYDROLASE, ALPHA/BETA FOLD FAMILY PROTEIN"/>
    <property type="match status" value="1"/>
</dbReference>
<dbReference type="GO" id="GO:0046503">
    <property type="term" value="P:glycerolipid catabolic process"/>
    <property type="evidence" value="ECO:0007669"/>
    <property type="project" value="TreeGrafter"/>
</dbReference>
<evidence type="ECO:0000313" key="3">
    <source>
        <dbReference type="Proteomes" id="UP000612712"/>
    </source>
</evidence>
<dbReference type="GO" id="GO:0004806">
    <property type="term" value="F:triacylglycerol lipase activity"/>
    <property type="evidence" value="ECO:0007669"/>
    <property type="project" value="TreeGrafter"/>
</dbReference>
<feature type="domain" description="AB hydrolase-1" evidence="1">
    <location>
        <begin position="63"/>
        <end position="144"/>
    </location>
</feature>
<dbReference type="InterPro" id="IPR050471">
    <property type="entry name" value="AB_hydrolase"/>
</dbReference>
<dbReference type="PRINTS" id="PR00111">
    <property type="entry name" value="ABHYDROLASE"/>
</dbReference>
<dbReference type="Proteomes" id="UP000612712">
    <property type="component" value="Unassembled WGS sequence"/>
</dbReference>
<dbReference type="Pfam" id="PF00561">
    <property type="entry name" value="Abhydrolase_1"/>
    <property type="match status" value="1"/>
</dbReference>
<accession>A0A8H9YAT2</accession>
<proteinExistence type="predicted"/>
<dbReference type="Gene3D" id="3.40.50.1820">
    <property type="entry name" value="alpha/beta hydrolase"/>
    <property type="match status" value="1"/>
</dbReference>
<evidence type="ECO:0000313" key="2">
    <source>
        <dbReference type="EMBL" id="MBB3115897.1"/>
    </source>
</evidence>
<dbReference type="RefSeq" id="WP_232625726.1">
    <property type="nucleotide sequence ID" value="NZ_AENJ01000297.1"/>
</dbReference>
<dbReference type="AlphaFoldDB" id="A0A8H9YAT2"/>
<name>A0A8H9YAT2_9CORY</name>
<comment type="caution">
    <text evidence="2">The sequence shown here is derived from an EMBL/GenBank/DDBJ whole genome shotgun (WGS) entry which is preliminary data.</text>
</comment>
<dbReference type="InterPro" id="IPR029058">
    <property type="entry name" value="AB_hydrolase_fold"/>
</dbReference>
<reference evidence="2" key="1">
    <citation type="submission" date="2020-08" db="EMBL/GenBank/DDBJ databases">
        <title>Sequencing the genomes of 1000 actinobacteria strains.</title>
        <authorList>
            <person name="Klenk H.-P."/>
        </authorList>
    </citation>
    <scope>NUCLEOTIDE SEQUENCE</scope>
    <source>
        <strain evidence="2">DSM 20582</strain>
    </source>
</reference>
<dbReference type="EMBL" id="JACHWT010000004">
    <property type="protein sequence ID" value="MBB3115897.1"/>
    <property type="molecule type" value="Genomic_DNA"/>
</dbReference>
<organism evidence="2 3">
    <name type="scientific">Corynebacterium bovis DSM 20582 = CIP 54.80</name>
    <dbReference type="NCBI Taxonomy" id="927655"/>
    <lineage>
        <taxon>Bacteria</taxon>
        <taxon>Bacillati</taxon>
        <taxon>Actinomycetota</taxon>
        <taxon>Actinomycetes</taxon>
        <taxon>Mycobacteriales</taxon>
        <taxon>Corynebacteriaceae</taxon>
        <taxon>Corynebacterium</taxon>
    </lineage>
</organism>
<sequence length="283" mass="30311">MLQGKVSMVNGPAVRVTRRGGTRVSLALDRRGAGVPTVQLHGLTSSRRRDVALGMDFTAGIDGLDVIRYDAAGHGRSDGPADPEAYTWPRLAEDLWAVLDATVPDEPVHGVGQSMGTATLITAACAHPERFASLTLVIPPTAWSLREEQREEYLRSADIVDKYGRDTFAEGTRDEPLPPAVDPARPFTYPDVTEELLPAVFRGAAMTDLPPAETVAEIGRRGGPDGTGVPVQILAWVGDPSHPVEVARMLHGAVGGSTLSVAETPDEAARWPDMIRAWILGRD</sequence>
<dbReference type="PANTHER" id="PTHR43433:SF5">
    <property type="entry name" value="AB HYDROLASE-1 DOMAIN-CONTAINING PROTEIN"/>
    <property type="match status" value="1"/>
</dbReference>
<dbReference type="SUPFAM" id="SSF53474">
    <property type="entry name" value="alpha/beta-Hydrolases"/>
    <property type="match status" value="1"/>
</dbReference>
<dbReference type="GeneID" id="60808942"/>
<evidence type="ECO:0000259" key="1">
    <source>
        <dbReference type="Pfam" id="PF00561"/>
    </source>
</evidence>
<gene>
    <name evidence="2" type="ORF">FHU32_001116</name>
</gene>
<protein>
    <submittedName>
        <fullName evidence="2">Pimeloyl-ACP methyl ester carboxylesterase</fullName>
    </submittedName>
</protein>
<dbReference type="InterPro" id="IPR000073">
    <property type="entry name" value="AB_hydrolase_1"/>
</dbReference>